<comment type="caution">
    <text evidence="1">The sequence shown here is derived from an EMBL/GenBank/DDBJ whole genome shotgun (WGS) entry which is preliminary data.</text>
</comment>
<sequence>MKSLVCLLMSVYLLVLSVWPCADGCLSLRVDKQATATITSDAHQHDGDSEGADLCSPFCGCACCGTVLEACPVFQFAFAAFSFSSPRYKRFAPALPSAPVSCWQPPQLG</sequence>
<dbReference type="RefSeq" id="WP_124874201.1">
    <property type="nucleotide sequence ID" value="NZ_RQJO01000008.1"/>
</dbReference>
<proteinExistence type="predicted"/>
<evidence type="ECO:0000313" key="1">
    <source>
        <dbReference type="EMBL" id="RRB03956.1"/>
    </source>
</evidence>
<organism evidence="1 2">
    <name type="scientific">Larkinella rosea</name>
    <dbReference type="NCBI Taxonomy" id="2025312"/>
    <lineage>
        <taxon>Bacteria</taxon>
        <taxon>Pseudomonadati</taxon>
        <taxon>Bacteroidota</taxon>
        <taxon>Cytophagia</taxon>
        <taxon>Cytophagales</taxon>
        <taxon>Spirosomataceae</taxon>
        <taxon>Larkinella</taxon>
    </lineage>
</organism>
<dbReference type="EMBL" id="RQJO01000008">
    <property type="protein sequence ID" value="RRB03956.1"/>
    <property type="molecule type" value="Genomic_DNA"/>
</dbReference>
<protein>
    <submittedName>
        <fullName evidence="1">Uncharacterized protein</fullName>
    </submittedName>
</protein>
<name>A0A3P1BSX2_9BACT</name>
<dbReference type="AlphaFoldDB" id="A0A3P1BSX2"/>
<dbReference type="OrthoDB" id="997115at2"/>
<accession>A0A3P1BSX2</accession>
<dbReference type="Proteomes" id="UP000271925">
    <property type="component" value="Unassembled WGS sequence"/>
</dbReference>
<reference evidence="1 2" key="1">
    <citation type="submission" date="2018-11" db="EMBL/GenBank/DDBJ databases">
        <authorList>
            <person name="Zhou Z."/>
            <person name="Wang G."/>
        </authorList>
    </citation>
    <scope>NUCLEOTIDE SEQUENCE [LARGE SCALE GENOMIC DNA]</scope>
    <source>
        <strain evidence="1 2">KCTC52004</strain>
    </source>
</reference>
<gene>
    <name evidence="1" type="ORF">EHT25_10505</name>
</gene>
<dbReference type="InterPro" id="IPR046601">
    <property type="entry name" value="DUF6660"/>
</dbReference>
<keyword evidence="2" id="KW-1185">Reference proteome</keyword>
<dbReference type="Pfam" id="PF20365">
    <property type="entry name" value="DUF6660"/>
    <property type="match status" value="1"/>
</dbReference>
<evidence type="ECO:0000313" key="2">
    <source>
        <dbReference type="Proteomes" id="UP000271925"/>
    </source>
</evidence>